<proteinExistence type="predicted"/>
<dbReference type="PANTHER" id="PTHR33488">
    <property type="entry name" value="ZGC:162509"/>
    <property type="match status" value="1"/>
</dbReference>
<dbReference type="EMBL" id="VJMH01000984">
    <property type="protein sequence ID" value="KAF0713611.1"/>
    <property type="molecule type" value="Genomic_DNA"/>
</dbReference>
<gene>
    <name evidence="3" type="primary">Aste57867_4274</name>
    <name evidence="2" type="ORF">As57867_004263</name>
    <name evidence="3" type="ORF">ASTE57867_4274</name>
</gene>
<evidence type="ECO:0000313" key="4">
    <source>
        <dbReference type="Proteomes" id="UP000332933"/>
    </source>
</evidence>
<protein>
    <submittedName>
        <fullName evidence="3">Aste57867_4274 protein</fullName>
    </submittedName>
</protein>
<evidence type="ECO:0000313" key="3">
    <source>
        <dbReference type="EMBL" id="VFT81389.1"/>
    </source>
</evidence>
<reference evidence="3 4" key="1">
    <citation type="submission" date="2019-03" db="EMBL/GenBank/DDBJ databases">
        <authorList>
            <person name="Gaulin E."/>
            <person name="Dumas B."/>
        </authorList>
    </citation>
    <scope>NUCLEOTIDE SEQUENCE [LARGE SCALE GENOMIC DNA]</scope>
    <source>
        <strain evidence="3">CBS 568.67</strain>
    </source>
</reference>
<dbReference type="EMBL" id="CAADRA010000984">
    <property type="protein sequence ID" value="VFT81389.1"/>
    <property type="molecule type" value="Genomic_DNA"/>
</dbReference>
<feature type="coiled-coil region" evidence="1">
    <location>
        <begin position="387"/>
        <end position="424"/>
    </location>
</feature>
<dbReference type="Proteomes" id="UP000332933">
    <property type="component" value="Unassembled WGS sequence"/>
</dbReference>
<dbReference type="PANTHER" id="PTHR33488:SF2">
    <property type="entry name" value="EARLY ENDOSOME ANTIGEN 1-LIKE"/>
    <property type="match status" value="1"/>
</dbReference>
<organism evidence="3 4">
    <name type="scientific">Aphanomyces stellatus</name>
    <dbReference type="NCBI Taxonomy" id="120398"/>
    <lineage>
        <taxon>Eukaryota</taxon>
        <taxon>Sar</taxon>
        <taxon>Stramenopiles</taxon>
        <taxon>Oomycota</taxon>
        <taxon>Saprolegniomycetes</taxon>
        <taxon>Saprolegniales</taxon>
        <taxon>Verrucalvaceae</taxon>
        <taxon>Aphanomyces</taxon>
    </lineage>
</organism>
<keyword evidence="4" id="KW-1185">Reference proteome</keyword>
<dbReference type="AlphaFoldDB" id="A0A485KCC7"/>
<dbReference type="OrthoDB" id="5406275at2759"/>
<sequence>MVNQLTTFNDEAQSTCVQLANNLDWQSPMMAAPSCVVLIAHCMALSVNTDDVSLQACRPTNGFKYLEQPKSLRACLRQVSNASYDAMATAQVKMGAVALASGGIPTHIRTMYEALTLYTPREMEQVMPREAEFVRLEAAKCVEWSKDVELKFQATRGLLDELLGCCVEKRGGGEAELRLKELQTKKMIDSLALAERNLREQDAEIQENLAERKQLQREMQQLNNTSTSEKIAGALRHAAEVGGIFCRTVIGLPPASTAPVSEAAPTNYVDPLATFPLAEMYDLDDTYGQLLACNFESPALPELANRVASVLGAFRKIHIFLDMNEYPTALMHYFARTEMNQSAQKTKLAKDLQAAIGHHAQFKTMVRAKESIWKELDAAAREDKKLRNLAKDRLKRLEITSRILERAKEDKELIQQRIADTKNRQNYLMQSLASVRGAGATIDDAIKLLRLVISQLTNLCQEWSKMTLFFEGISVIMAQAGTDVHNTTKSIEDGAMLAEWCDMSNAYKESILRSCVQAHGRAKLINLTSSLYVEVSKTYFLDDLNSLNAIMQMDPAEATREVEHREKRLAQTHSGIGMLVTRKHCQMLIFMEQHAANGRHEYLSLAAAPAEKRKLERQASDVEELAKGHAKAAAKVQQDLEDEHKRARCEYENDAF</sequence>
<evidence type="ECO:0000256" key="1">
    <source>
        <dbReference type="SAM" id="Coils"/>
    </source>
</evidence>
<reference evidence="2" key="2">
    <citation type="submission" date="2019-06" db="EMBL/GenBank/DDBJ databases">
        <title>Genomics analysis of Aphanomyces spp. identifies a new class of oomycete effector associated with host adaptation.</title>
        <authorList>
            <person name="Gaulin E."/>
        </authorList>
    </citation>
    <scope>NUCLEOTIDE SEQUENCE</scope>
    <source>
        <strain evidence="2">CBS 578.67</strain>
    </source>
</reference>
<name>A0A485KCC7_9STRA</name>
<keyword evidence="1" id="KW-0175">Coiled coil</keyword>
<evidence type="ECO:0000313" key="2">
    <source>
        <dbReference type="EMBL" id="KAF0713611.1"/>
    </source>
</evidence>
<accession>A0A485KCC7</accession>
<feature type="coiled-coil region" evidence="1">
    <location>
        <begin position="191"/>
        <end position="232"/>
    </location>
</feature>